<evidence type="ECO:0000313" key="4">
    <source>
        <dbReference type="Proteomes" id="UP000077381"/>
    </source>
</evidence>
<comment type="caution">
    <text evidence="3">The sequence shown here is derived from an EMBL/GenBank/DDBJ whole genome shotgun (WGS) entry which is preliminary data.</text>
</comment>
<evidence type="ECO:0000259" key="2">
    <source>
        <dbReference type="PROSITE" id="PS50943"/>
    </source>
</evidence>
<dbReference type="Proteomes" id="UP000077381">
    <property type="component" value="Unassembled WGS sequence"/>
</dbReference>
<dbReference type="SUPFAM" id="SSF47413">
    <property type="entry name" value="lambda repressor-like DNA-binding domains"/>
    <property type="match status" value="1"/>
</dbReference>
<dbReference type="EMBL" id="LOHS01000050">
    <property type="protein sequence ID" value="OAH15176.1"/>
    <property type="molecule type" value="Genomic_DNA"/>
</dbReference>
<dbReference type="Pfam" id="PF01381">
    <property type="entry name" value="HTH_3"/>
    <property type="match status" value="1"/>
</dbReference>
<dbReference type="InterPro" id="IPR001387">
    <property type="entry name" value="Cro/C1-type_HTH"/>
</dbReference>
<sequence length="120" mass="13253">MPGGTKRGRKPRDYVLSGCWPYAVMDSVRQAQVGQAVARALSEAMERAKLSANALAEISGVNRQVISNILAGAVWPDMFTLVSLEEALEEMLWPRHVDWPMGDDGARHQPVPPRQRSKEG</sequence>
<evidence type="ECO:0000313" key="3">
    <source>
        <dbReference type="EMBL" id="OAH15176.1"/>
    </source>
</evidence>
<reference evidence="3 4" key="1">
    <citation type="submission" date="2015-12" db="EMBL/GenBank/DDBJ databases">
        <title>Genome sequence of Streptomyces sp. G25.</title>
        <authorList>
            <person name="Poehlein A."/>
            <person name="Roettig A."/>
            <person name="Hiessl S."/>
            <person name="Hauschild P."/>
            <person name="Schauer J."/>
            <person name="Madkour M.H."/>
            <person name="Al-Ansari A.M."/>
            <person name="Almakishah N.H."/>
            <person name="Steinbuechel A."/>
            <person name="Daniel R."/>
        </authorList>
    </citation>
    <scope>NUCLEOTIDE SEQUENCE [LARGE SCALE GENOMIC DNA]</scope>
    <source>
        <strain evidence="4">G25(2015)</strain>
    </source>
</reference>
<dbReference type="Gene3D" id="1.10.260.40">
    <property type="entry name" value="lambda repressor-like DNA-binding domains"/>
    <property type="match status" value="1"/>
</dbReference>
<dbReference type="PATRIC" id="fig|1716141.3.peg.1474"/>
<dbReference type="GO" id="GO:0003677">
    <property type="term" value="F:DNA binding"/>
    <property type="evidence" value="ECO:0007669"/>
    <property type="project" value="InterPro"/>
</dbReference>
<name>A0A177HWT9_9ACTN</name>
<protein>
    <submittedName>
        <fullName evidence="3">Helix-turn-helix protein</fullName>
    </submittedName>
</protein>
<dbReference type="SMART" id="SM00530">
    <property type="entry name" value="HTH_XRE"/>
    <property type="match status" value="1"/>
</dbReference>
<keyword evidence="4" id="KW-1185">Reference proteome</keyword>
<gene>
    <name evidence="3" type="ORF">STSP_13940</name>
</gene>
<feature type="domain" description="HTH cro/C1-type" evidence="2">
    <location>
        <begin position="41"/>
        <end position="99"/>
    </location>
</feature>
<dbReference type="CDD" id="cd00093">
    <property type="entry name" value="HTH_XRE"/>
    <property type="match status" value="1"/>
</dbReference>
<dbReference type="AlphaFoldDB" id="A0A177HWT9"/>
<dbReference type="InterPro" id="IPR010982">
    <property type="entry name" value="Lambda_DNA-bd_dom_sf"/>
</dbReference>
<accession>A0A177HWT9</accession>
<evidence type="ECO:0000256" key="1">
    <source>
        <dbReference type="SAM" id="MobiDB-lite"/>
    </source>
</evidence>
<dbReference type="RefSeq" id="WP_232789543.1">
    <property type="nucleotide sequence ID" value="NZ_LOHS01000050.1"/>
</dbReference>
<feature type="region of interest" description="Disordered" evidence="1">
    <location>
        <begin position="99"/>
        <end position="120"/>
    </location>
</feature>
<dbReference type="PROSITE" id="PS50943">
    <property type="entry name" value="HTH_CROC1"/>
    <property type="match status" value="1"/>
</dbReference>
<organism evidence="3 4">
    <name type="scientific">Streptomyces jeddahensis</name>
    <dbReference type="NCBI Taxonomy" id="1716141"/>
    <lineage>
        <taxon>Bacteria</taxon>
        <taxon>Bacillati</taxon>
        <taxon>Actinomycetota</taxon>
        <taxon>Actinomycetes</taxon>
        <taxon>Kitasatosporales</taxon>
        <taxon>Streptomycetaceae</taxon>
        <taxon>Streptomyces</taxon>
    </lineage>
</organism>
<proteinExistence type="predicted"/>